<keyword evidence="5" id="KW-0282">Flagellum</keyword>
<dbReference type="Proteomes" id="UP001642540">
    <property type="component" value="Unassembled WGS sequence"/>
</dbReference>
<comment type="similarity">
    <text evidence="2">Belongs to the flagellar radial spoke RSP3 family.</text>
</comment>
<comment type="subcellular location">
    <subcellularLocation>
        <location evidence="1">Cytoplasm</location>
        <location evidence="1">Cytoskeleton</location>
        <location evidence="1">Flagellum axoneme</location>
    </subcellularLocation>
</comment>
<evidence type="ECO:0000256" key="1">
    <source>
        <dbReference type="ARBA" id="ARBA00004611"/>
    </source>
</evidence>
<proteinExistence type="inferred from homology"/>
<keyword evidence="3" id="KW-0963">Cytoplasm</keyword>
<evidence type="ECO:0000256" key="2">
    <source>
        <dbReference type="ARBA" id="ARBA00006737"/>
    </source>
</evidence>
<organism evidence="10 11">
    <name type="scientific">Orchesella dallaii</name>
    <dbReference type="NCBI Taxonomy" id="48710"/>
    <lineage>
        <taxon>Eukaryota</taxon>
        <taxon>Metazoa</taxon>
        <taxon>Ecdysozoa</taxon>
        <taxon>Arthropoda</taxon>
        <taxon>Hexapoda</taxon>
        <taxon>Collembola</taxon>
        <taxon>Entomobryomorpha</taxon>
        <taxon>Entomobryoidea</taxon>
        <taxon>Orchesellidae</taxon>
        <taxon>Orchesellinae</taxon>
        <taxon>Orchesella</taxon>
    </lineage>
</organism>
<keyword evidence="4" id="KW-0597">Phosphoprotein</keyword>
<comment type="caution">
    <text evidence="10">The sequence shown here is derived from an EMBL/GenBank/DDBJ whole genome shotgun (WGS) entry which is preliminary data.</text>
</comment>
<name>A0ABP1Q3C0_9HEXA</name>
<evidence type="ECO:0000256" key="4">
    <source>
        <dbReference type="ARBA" id="ARBA00022553"/>
    </source>
</evidence>
<gene>
    <name evidence="10" type="ORF">ODALV1_LOCUS6856</name>
</gene>
<evidence type="ECO:0000313" key="11">
    <source>
        <dbReference type="Proteomes" id="UP001642540"/>
    </source>
</evidence>
<feature type="region of interest" description="Disordered" evidence="9">
    <location>
        <begin position="413"/>
        <end position="446"/>
    </location>
</feature>
<evidence type="ECO:0000256" key="6">
    <source>
        <dbReference type="ARBA" id="ARBA00023069"/>
    </source>
</evidence>
<dbReference type="PANTHER" id="PTHR21648">
    <property type="entry name" value="FLAGELLAR RADIAL SPOKE PROTEIN 3"/>
    <property type="match status" value="1"/>
</dbReference>
<evidence type="ECO:0000256" key="5">
    <source>
        <dbReference type="ARBA" id="ARBA00022846"/>
    </source>
</evidence>
<keyword evidence="8" id="KW-0966">Cell projection</keyword>
<evidence type="ECO:0000256" key="9">
    <source>
        <dbReference type="SAM" id="MobiDB-lite"/>
    </source>
</evidence>
<evidence type="ECO:0000256" key="3">
    <source>
        <dbReference type="ARBA" id="ARBA00022490"/>
    </source>
</evidence>
<keyword evidence="6" id="KW-0969">Cilium</keyword>
<keyword evidence="7" id="KW-0206">Cytoskeleton</keyword>
<protein>
    <submittedName>
        <fullName evidence="10">Uncharacterized protein</fullName>
    </submittedName>
</protein>
<dbReference type="EMBL" id="CAXLJM020000022">
    <property type="protein sequence ID" value="CAL8087806.1"/>
    <property type="molecule type" value="Genomic_DNA"/>
</dbReference>
<dbReference type="PANTHER" id="PTHR21648:SF0">
    <property type="entry name" value="RADIAL SPOKE HEAD PROTEIN 3 HOMOLOG"/>
    <property type="match status" value="1"/>
</dbReference>
<evidence type="ECO:0000313" key="10">
    <source>
        <dbReference type="EMBL" id="CAL8087806.1"/>
    </source>
</evidence>
<evidence type="ECO:0000256" key="8">
    <source>
        <dbReference type="ARBA" id="ARBA00023273"/>
    </source>
</evidence>
<dbReference type="Pfam" id="PF06098">
    <property type="entry name" value="Radial_spoke_3"/>
    <property type="match status" value="1"/>
</dbReference>
<accession>A0ABP1Q3C0</accession>
<reference evidence="10 11" key="1">
    <citation type="submission" date="2024-08" db="EMBL/GenBank/DDBJ databases">
        <authorList>
            <person name="Cucini C."/>
            <person name="Frati F."/>
        </authorList>
    </citation>
    <scope>NUCLEOTIDE SEQUENCE [LARGE SCALE GENOMIC DNA]</scope>
</reference>
<keyword evidence="11" id="KW-1185">Reference proteome</keyword>
<feature type="compositionally biased region" description="Polar residues" evidence="9">
    <location>
        <begin position="413"/>
        <end position="432"/>
    </location>
</feature>
<dbReference type="InterPro" id="IPR009290">
    <property type="entry name" value="Radial_spoke_3"/>
</dbReference>
<sequence length="446" mass="50130">MAKPVGGVKDVGNYRFFLFSTTPKKVNVTASSVCVGQPSRRRQGKHLQYGNIMWDPRVCRGIYVATSKNGRGSSSTQSSRCDLPQKKKVSLPTLISLQPDQLANTIPKKDSAKAIRSRAVSIFSNGSSDRGQNRSVTPPPVEGRFHVIAQTDPYFEPLEDDKPGDSVEVQTEEVTDMVYISKFPPHLASTNTTVCGEKGVQCEVWDIVDIVKAMKPVSENLIRVVIEQALKETMDEHELNSLVEQQNRYKQILRDETLKGEIVRINLMQTKVLKEKDNEYKRTRREHQAHHLLTVINFSSNYLLDFTEKSMEQFGEEWQNATANEPIKTQFRQWLSKETRSGLGRTGASRMLTDDIIKRAMKCDGEGACRVLPRVPVNSSVNIGQMMDFKNDLESLGEFDNNDDSIDLPISTVWNEGSSGSKKSVAFNNDSVTESERSESQNDDTE</sequence>
<evidence type="ECO:0000256" key="7">
    <source>
        <dbReference type="ARBA" id="ARBA00023212"/>
    </source>
</evidence>